<evidence type="ECO:0000313" key="1">
    <source>
        <dbReference type="EMBL" id="KIE44754.1"/>
    </source>
</evidence>
<name>A0A0C1TVJ8_9CLOT</name>
<dbReference type="Proteomes" id="UP000031366">
    <property type="component" value="Unassembled WGS sequence"/>
</dbReference>
<accession>A0A0C1TVJ8</accession>
<dbReference type="Gene3D" id="3.10.450.40">
    <property type="match status" value="1"/>
</dbReference>
<sequence length="146" mass="17062">MSIFPTFTDEDIKVIEEVENELNTNEEIPREYAWDFQKNEFILKDGKFIVVEGLEALNIWIRKALITERYRYLAYTTDYGSEIESLVGKNYSKELTKSEIKRFLKEALEINPHIKGISDIDVLSYKDKITVNFKIETDLGEVKVSV</sequence>
<dbReference type="Pfam" id="PF10934">
    <property type="entry name" value="Sheath_initiator"/>
    <property type="match status" value="1"/>
</dbReference>
<comment type="caution">
    <text evidence="1">The sequence shown here is derived from an EMBL/GenBank/DDBJ whole genome shotgun (WGS) entry which is preliminary data.</text>
</comment>
<dbReference type="InterPro" id="IPR020288">
    <property type="entry name" value="Sheath_initiator"/>
</dbReference>
<evidence type="ECO:0000313" key="2">
    <source>
        <dbReference type="Proteomes" id="UP000031366"/>
    </source>
</evidence>
<proteinExistence type="predicted"/>
<gene>
    <name evidence="1" type="ORF">U732_912</name>
</gene>
<dbReference type="OrthoDB" id="89089at2"/>
<reference evidence="1 2" key="1">
    <citation type="journal article" date="2015" name="Infect. Genet. Evol.">
        <title>Genomic sequences of six botulinum neurotoxin-producing strains representing three clostridial species illustrate the mobility and diversity of botulinum neurotoxin genes.</title>
        <authorList>
            <person name="Smith T.J."/>
            <person name="Hill K.K."/>
            <person name="Xie G."/>
            <person name="Foley B.T."/>
            <person name="Williamson C.H."/>
            <person name="Foster J.T."/>
            <person name="Johnson S.L."/>
            <person name="Chertkov O."/>
            <person name="Teshima H."/>
            <person name="Gibbons H.S."/>
            <person name="Johnsky L.A."/>
            <person name="Karavis M.A."/>
            <person name="Smith L.A."/>
        </authorList>
    </citation>
    <scope>NUCLEOTIDE SEQUENCE [LARGE SCALE GENOMIC DNA]</scope>
    <source>
        <strain evidence="1 2">CDC 2741</strain>
    </source>
</reference>
<dbReference type="EMBL" id="AYSO01000020">
    <property type="protein sequence ID" value="KIE44754.1"/>
    <property type="molecule type" value="Genomic_DNA"/>
</dbReference>
<organism evidence="1 2">
    <name type="scientific">Clostridium argentinense CDC 2741</name>
    <dbReference type="NCBI Taxonomy" id="1418104"/>
    <lineage>
        <taxon>Bacteria</taxon>
        <taxon>Bacillati</taxon>
        <taxon>Bacillota</taxon>
        <taxon>Clostridia</taxon>
        <taxon>Eubacteriales</taxon>
        <taxon>Clostridiaceae</taxon>
        <taxon>Clostridium</taxon>
    </lineage>
</organism>
<dbReference type="RefSeq" id="WP_039637076.1">
    <property type="nucleotide sequence ID" value="NZ_AYSO01000020.1"/>
</dbReference>
<dbReference type="STRING" id="29341.RSJ17_07355"/>
<keyword evidence="2" id="KW-1185">Reference proteome</keyword>
<dbReference type="AlphaFoldDB" id="A0A0C1TVJ8"/>
<evidence type="ECO:0008006" key="3">
    <source>
        <dbReference type="Google" id="ProtNLM"/>
    </source>
</evidence>
<protein>
    <recommendedName>
        <fullName evidence="3">DUF2634 domain-containing protein</fullName>
    </recommendedName>
</protein>